<keyword evidence="5" id="KW-0119">Carbohydrate metabolism</keyword>
<dbReference type="GO" id="GO:0016020">
    <property type="term" value="C:membrane"/>
    <property type="evidence" value="ECO:0007669"/>
    <property type="project" value="InterPro"/>
</dbReference>
<dbReference type="PANTHER" id="PTHR31983:SF0">
    <property type="entry name" value="GLUCAN ENDO-1,3-BETA-D-GLUCOSIDASE 2"/>
    <property type="match status" value="1"/>
</dbReference>
<evidence type="ECO:0000313" key="11">
    <source>
        <dbReference type="Proteomes" id="UP000535589"/>
    </source>
</evidence>
<accession>A0A7X8TSG2</accession>
<dbReference type="PANTHER" id="PTHR31983">
    <property type="entry name" value="ENDO-1,3(4)-BETA-GLUCANASE 1"/>
    <property type="match status" value="1"/>
</dbReference>
<organism evidence="10 11">
    <name type="scientific">Vibrio agarilyticus</name>
    <dbReference type="NCBI Taxonomy" id="2726741"/>
    <lineage>
        <taxon>Bacteria</taxon>
        <taxon>Pseudomonadati</taxon>
        <taxon>Pseudomonadota</taxon>
        <taxon>Gammaproteobacteria</taxon>
        <taxon>Vibrionales</taxon>
        <taxon>Vibrionaceae</taxon>
        <taxon>Vibrio</taxon>
    </lineage>
</organism>
<evidence type="ECO:0000256" key="2">
    <source>
        <dbReference type="ARBA" id="ARBA00010730"/>
    </source>
</evidence>
<evidence type="ECO:0000256" key="8">
    <source>
        <dbReference type="ARBA" id="ARBA00023326"/>
    </source>
</evidence>
<proteinExistence type="inferred from homology"/>
<comment type="catalytic activity">
    <reaction evidence="1">
        <text>Hydrolysis of (1-&gt;3)-beta-D-glucosidic linkages in (1-&gt;3)-beta-D-glucans.</text>
        <dbReference type="EC" id="3.2.1.39"/>
    </reaction>
</comment>
<evidence type="ECO:0000259" key="9">
    <source>
        <dbReference type="PROSITE" id="PS50268"/>
    </source>
</evidence>
<dbReference type="GO" id="GO:0007156">
    <property type="term" value="P:homophilic cell adhesion via plasma membrane adhesion molecules"/>
    <property type="evidence" value="ECO:0007669"/>
    <property type="project" value="InterPro"/>
</dbReference>
<reference evidence="10 11" key="1">
    <citation type="submission" date="2020-04" db="EMBL/GenBank/DDBJ databases">
        <title>Vibrio sp. SM6, a novel species isolated from seawater.</title>
        <authorList>
            <person name="Wang X."/>
        </authorList>
    </citation>
    <scope>NUCLEOTIDE SEQUENCE [LARGE SCALE GENOMIC DNA]</scope>
    <source>
        <strain evidence="10 11">SM6</strain>
    </source>
</reference>
<dbReference type="PROSITE" id="PS50268">
    <property type="entry name" value="CADHERIN_2"/>
    <property type="match status" value="1"/>
</dbReference>
<dbReference type="PROSITE" id="PS52008">
    <property type="entry name" value="GH81"/>
    <property type="match status" value="1"/>
</dbReference>
<keyword evidence="8" id="KW-0624">Polysaccharide degradation</keyword>
<evidence type="ECO:0000256" key="3">
    <source>
        <dbReference type="ARBA" id="ARBA00012780"/>
    </source>
</evidence>
<dbReference type="InterPro" id="IPR013783">
    <property type="entry name" value="Ig-like_fold"/>
</dbReference>
<dbReference type="InterPro" id="IPR002126">
    <property type="entry name" value="Cadherin-like_dom"/>
</dbReference>
<keyword evidence="11" id="KW-1185">Reference proteome</keyword>
<dbReference type="Proteomes" id="UP000535589">
    <property type="component" value="Unassembled WGS sequence"/>
</dbReference>
<dbReference type="GO" id="GO:0042973">
    <property type="term" value="F:glucan endo-1,3-beta-D-glucosidase activity"/>
    <property type="evidence" value="ECO:0007669"/>
    <property type="project" value="UniProtKB-EC"/>
</dbReference>
<dbReference type="Pfam" id="PF17652">
    <property type="entry name" value="Glyco_hydro81C"/>
    <property type="match status" value="1"/>
</dbReference>
<dbReference type="GO" id="GO:0005509">
    <property type="term" value="F:calcium ion binding"/>
    <property type="evidence" value="ECO:0007669"/>
    <property type="project" value="InterPro"/>
</dbReference>
<evidence type="ECO:0000256" key="5">
    <source>
        <dbReference type="ARBA" id="ARBA00023277"/>
    </source>
</evidence>
<name>A0A7X8TSG2_9VIBR</name>
<dbReference type="EMBL" id="JABAIK010000015">
    <property type="protein sequence ID" value="NLS14060.1"/>
    <property type="molecule type" value="Genomic_DNA"/>
</dbReference>
<keyword evidence="6" id="KW-0326">Glycosidase</keyword>
<keyword evidence="7" id="KW-0961">Cell wall biogenesis/degradation</keyword>
<dbReference type="GO" id="GO:0052861">
    <property type="term" value="F:endo-1,3(4)-beta-glucanase activity"/>
    <property type="evidence" value="ECO:0007669"/>
    <property type="project" value="InterPro"/>
</dbReference>
<dbReference type="Pfam" id="PF16403">
    <property type="entry name" value="Bact_surface_Ig-like"/>
    <property type="match status" value="3"/>
</dbReference>
<sequence length="1088" mass="117721">MLFKYSKLYGAIALSIALTGCGGSDSGEAPAPQVDNIAPVISLTGEESVSIFVGQKYEELGANVTDNIDKAPQLTIEGDVDTSKAGTYKVTYVAIDAAGNRSEKVRTVIVKLDDVKPVVTIAGGNAVSIKVGAEFTPPTVTAKDNVDGDLTVSSEGDVDVNTAGTYTITYTATDKAGNKGQAILTVTVVAEDDGKDTTAPVITLPTSSTVYVNLGESFTIPTATATDDVDDSVAVTHTGTVDTNTIGSYRITYTAVDKAGNKATRILTVIVRDNAPLPEGDYIAFGAGNVSTKLNPAGFDCTVDHGHWIHGAGVVLPGVAGCTSDGKPIGEAAPVIPQVTGPAAAVPVQAHRWWGSLSFLGEMQLGNPDKAAYITPDPMLARVSNTGVRILSIPSGLRNVGEDIFQYQIPDPFAETFDGVSLVNTQFNNLEGKLKQASDGAVTVEWQSQDGQPVMEATFVHGSPYAYFKVFQGDVELRTYGTDGTEKGVSYQPQNNTLGIWTSVAGNRTEVLIVGEGETEFTNVSGDKIGINNAAKEFTLVMLPNDAQPIGEKVAFYAPKARNVVNTVDIAYAVDRQTNDVTVTHKYLGEDGQAVDTIAGLFPMAWKNSDTATSSFSTRSARGVIKYAATDSFSYEIPFIGVLPYMPSNLDTLDVDAVAAHIDDFIAKGEENWLNEYEKDGVTKKGVYADTYWAGKIYGQVAELAALADSLGLAAQNERLTTWLKLELEDWFTANTTGDLDSQKYFYYDKTWNTLLGIKESFLSHQQLNDHHFHYGYFVRAAAEICRQDVAWCGDDQYGPMIDLLIRDYAADKGDNLFPYMRHFDPANGFSWASGMVNFARGNNNESTSEAANAYGAMVLYGLATGKEEIVDRGMYMHASTTNSFWEYWNNIDAHTPANNNTDKDNFPPSYNRMTTSIIWGDGATFSTWFSPKFTHILGIQGLPSNPLSLHLAQHNDYMTDYIALGLSQAGGKPSGLGEDEWRDIWWNITAMHDADSAISDYNGYGKFPGDYIEERGSSKAHTYHWLHTWKDLGHLVTEITADHPAAVVFEKAGTKKYAVYNYDNAAITVKFSDGKIVEAAPNGFTVQ</sequence>
<dbReference type="AlphaFoldDB" id="A0A7X8TSG2"/>
<protein>
    <recommendedName>
        <fullName evidence="3">glucan endo-1,3-beta-D-glucosidase</fullName>
        <ecNumber evidence="3">3.2.1.39</ecNumber>
    </recommendedName>
</protein>
<evidence type="ECO:0000313" key="10">
    <source>
        <dbReference type="EMBL" id="NLS14060.1"/>
    </source>
</evidence>
<evidence type="ECO:0000256" key="6">
    <source>
        <dbReference type="ARBA" id="ARBA00023295"/>
    </source>
</evidence>
<dbReference type="InterPro" id="IPR005200">
    <property type="entry name" value="Endo-beta-glucanase"/>
</dbReference>
<dbReference type="Gene3D" id="2.60.40.10">
    <property type="entry name" value="Immunoglobulins"/>
    <property type="match status" value="3"/>
</dbReference>
<dbReference type="InterPro" id="IPR040720">
    <property type="entry name" value="GH81_C"/>
</dbReference>
<comment type="similarity">
    <text evidence="2">Belongs to the glycosyl hydrolase 81 family.</text>
</comment>
<gene>
    <name evidence="10" type="ORF">HGP28_14290</name>
</gene>
<dbReference type="GO" id="GO:0000272">
    <property type="term" value="P:polysaccharide catabolic process"/>
    <property type="evidence" value="ECO:0007669"/>
    <property type="project" value="UniProtKB-KW"/>
</dbReference>
<comment type="caution">
    <text evidence="10">The sequence shown here is derived from an EMBL/GenBank/DDBJ whole genome shotgun (WGS) entry which is preliminary data.</text>
</comment>
<dbReference type="EC" id="3.2.1.39" evidence="3"/>
<evidence type="ECO:0000256" key="4">
    <source>
        <dbReference type="ARBA" id="ARBA00022801"/>
    </source>
</evidence>
<feature type="domain" description="Cadherin" evidence="9">
    <location>
        <begin position="79"/>
        <end position="202"/>
    </location>
</feature>
<keyword evidence="4" id="KW-0378">Hydrolase</keyword>
<dbReference type="InterPro" id="IPR032179">
    <property type="entry name" value="Cry22Aa_Ig-like"/>
</dbReference>
<dbReference type="Gene3D" id="2.70.98.30">
    <property type="entry name" value="Golgi alpha-mannosidase II, domain 4"/>
    <property type="match status" value="1"/>
</dbReference>
<dbReference type="GO" id="GO:0071555">
    <property type="term" value="P:cell wall organization"/>
    <property type="evidence" value="ECO:0007669"/>
    <property type="project" value="UniProtKB-KW"/>
</dbReference>
<dbReference type="PROSITE" id="PS51257">
    <property type="entry name" value="PROKAR_LIPOPROTEIN"/>
    <property type="match status" value="1"/>
</dbReference>
<evidence type="ECO:0000256" key="1">
    <source>
        <dbReference type="ARBA" id="ARBA00000382"/>
    </source>
</evidence>
<evidence type="ECO:0000256" key="7">
    <source>
        <dbReference type="ARBA" id="ARBA00023316"/>
    </source>
</evidence>